<gene>
    <name evidence="1" type="ORF">HF841_07360</name>
</gene>
<protein>
    <submittedName>
        <fullName evidence="1">Uncharacterized protein</fullName>
    </submittedName>
</protein>
<dbReference type="EMBL" id="JABAGL010000008">
    <property type="protein sequence ID" value="NME85839.1"/>
    <property type="molecule type" value="Genomic_DNA"/>
</dbReference>
<name>A0A7X9SAM5_9BACE</name>
<sequence length="58" mass="6616">MVDNSVLIINKIQIPNCSMLWYCLYHTKVLGVPPGGSLRTTLWYKPYHPVVGVESRKV</sequence>
<dbReference type="RefSeq" id="WP_168947487.1">
    <property type="nucleotide sequence ID" value="NZ_JABAGL010000008.1"/>
</dbReference>
<organism evidence="1 2">
    <name type="scientific">Bacteroides eggerthii</name>
    <dbReference type="NCBI Taxonomy" id="28111"/>
    <lineage>
        <taxon>Bacteria</taxon>
        <taxon>Pseudomonadati</taxon>
        <taxon>Bacteroidota</taxon>
        <taxon>Bacteroidia</taxon>
        <taxon>Bacteroidales</taxon>
        <taxon>Bacteroidaceae</taxon>
        <taxon>Bacteroides</taxon>
    </lineage>
</organism>
<comment type="caution">
    <text evidence="1">The sequence shown here is derived from an EMBL/GenBank/DDBJ whole genome shotgun (WGS) entry which is preliminary data.</text>
</comment>
<accession>A0A7X9SAM5</accession>
<evidence type="ECO:0000313" key="2">
    <source>
        <dbReference type="Proteomes" id="UP000520291"/>
    </source>
</evidence>
<dbReference type="AlphaFoldDB" id="A0A7X9SAM5"/>
<dbReference type="Proteomes" id="UP000520291">
    <property type="component" value="Unassembled WGS sequence"/>
</dbReference>
<proteinExistence type="predicted"/>
<reference evidence="1 2" key="1">
    <citation type="submission" date="2020-04" db="EMBL/GenBank/DDBJ databases">
        <authorList>
            <person name="Hitch T.C.A."/>
            <person name="Wylensek D."/>
            <person name="Clavel T."/>
        </authorList>
    </citation>
    <scope>NUCLEOTIDE SEQUENCE [LARGE SCALE GENOMIC DNA]</scope>
    <source>
        <strain evidence="1 2">WCA3-601-WT-5E</strain>
    </source>
</reference>
<evidence type="ECO:0000313" key="1">
    <source>
        <dbReference type="EMBL" id="NME85839.1"/>
    </source>
</evidence>